<feature type="region of interest" description="Disordered" evidence="1">
    <location>
        <begin position="25"/>
        <end position="77"/>
    </location>
</feature>
<dbReference type="KEGG" id="cvn:111099967"/>
<organism evidence="2 3">
    <name type="scientific">Crassostrea virginica</name>
    <name type="common">Eastern oyster</name>
    <dbReference type="NCBI Taxonomy" id="6565"/>
    <lineage>
        <taxon>Eukaryota</taxon>
        <taxon>Metazoa</taxon>
        <taxon>Spiralia</taxon>
        <taxon>Lophotrochozoa</taxon>
        <taxon>Mollusca</taxon>
        <taxon>Bivalvia</taxon>
        <taxon>Autobranchia</taxon>
        <taxon>Pteriomorphia</taxon>
        <taxon>Ostreida</taxon>
        <taxon>Ostreoidea</taxon>
        <taxon>Ostreidae</taxon>
        <taxon>Crassostrea</taxon>
    </lineage>
</organism>
<dbReference type="OrthoDB" id="6197303at2759"/>
<keyword evidence="2" id="KW-1185">Reference proteome</keyword>
<feature type="compositionally biased region" description="Basic and acidic residues" evidence="1">
    <location>
        <begin position="60"/>
        <end position="77"/>
    </location>
</feature>
<feature type="compositionally biased region" description="Basic residues" evidence="1">
    <location>
        <begin position="43"/>
        <end position="59"/>
    </location>
</feature>
<evidence type="ECO:0000313" key="3">
    <source>
        <dbReference type="RefSeq" id="XP_022287212.1"/>
    </source>
</evidence>
<evidence type="ECO:0000313" key="2">
    <source>
        <dbReference type="Proteomes" id="UP000694844"/>
    </source>
</evidence>
<evidence type="ECO:0000256" key="1">
    <source>
        <dbReference type="SAM" id="MobiDB-lite"/>
    </source>
</evidence>
<sequence length="248" mass="28328">MTQSSTGQNTENDGVIAAQKNVQDIETISNTDSNDSIVYPVSQHKKKNPSPRKRKRGQFVKKETGTKEDKKRREENRIKGIHHRRRTALYKDLLHLQLETGWEGLIILRSKDKKKVVCGGTDAELERKFYNKEVLVENLDEIKKKDMHKVDMSTVMMKLSAVGKRMEKVPESPDPSPSKVPQLARDLLPGQKQRQSLQNLAIQTSDSMSEYIPILTSTKKRVNVTLFKTDKSNEMKKGKGRGKKSKKE</sequence>
<feature type="compositionally biased region" description="Basic and acidic residues" evidence="1">
    <location>
        <begin position="228"/>
        <end position="237"/>
    </location>
</feature>
<name>A0A8B8A6W6_CRAVI</name>
<feature type="compositionally biased region" description="Polar residues" evidence="1">
    <location>
        <begin position="25"/>
        <end position="36"/>
    </location>
</feature>
<reference evidence="3" key="1">
    <citation type="submission" date="2025-08" db="UniProtKB">
        <authorList>
            <consortium name="RefSeq"/>
        </authorList>
    </citation>
    <scope>IDENTIFICATION</scope>
    <source>
        <tissue evidence="3">Whole sample</tissue>
    </source>
</reference>
<feature type="compositionally biased region" description="Basic residues" evidence="1">
    <location>
        <begin position="238"/>
        <end position="248"/>
    </location>
</feature>
<dbReference type="AlphaFoldDB" id="A0A8B8A6W6"/>
<feature type="region of interest" description="Disordered" evidence="1">
    <location>
        <begin position="225"/>
        <end position="248"/>
    </location>
</feature>
<gene>
    <name evidence="3" type="primary">LOC111099967</name>
</gene>
<accession>A0A8B8A6W6</accession>
<dbReference type="Proteomes" id="UP000694844">
    <property type="component" value="Chromosome 6"/>
</dbReference>
<proteinExistence type="predicted"/>
<dbReference type="RefSeq" id="XP_022287212.1">
    <property type="nucleotide sequence ID" value="XM_022431504.1"/>
</dbReference>
<feature type="region of interest" description="Disordered" evidence="1">
    <location>
        <begin position="164"/>
        <end position="183"/>
    </location>
</feature>
<protein>
    <submittedName>
        <fullName evidence="3">Uncharacterized protein LOC111099967</fullName>
    </submittedName>
</protein>
<dbReference type="GeneID" id="111099967"/>